<feature type="non-terminal residue" evidence="2">
    <location>
        <position position="1"/>
    </location>
</feature>
<evidence type="ECO:0000313" key="3">
    <source>
        <dbReference type="Proteomes" id="UP000722791"/>
    </source>
</evidence>
<evidence type="ECO:0000313" key="2">
    <source>
        <dbReference type="EMBL" id="GIL98348.1"/>
    </source>
</evidence>
<feature type="compositionally biased region" description="Low complexity" evidence="1">
    <location>
        <begin position="287"/>
        <end position="302"/>
    </location>
</feature>
<proteinExistence type="predicted"/>
<comment type="caution">
    <text evidence="2">The sequence shown here is derived from an EMBL/GenBank/DDBJ whole genome shotgun (WGS) entry which is preliminary data.</text>
</comment>
<dbReference type="AlphaFoldDB" id="A0A8J4D9F3"/>
<feature type="region of interest" description="Disordered" evidence="1">
    <location>
        <begin position="86"/>
        <end position="142"/>
    </location>
</feature>
<accession>A0A8J4D9F3</accession>
<protein>
    <recommendedName>
        <fullName evidence="4">Tudor domain-containing protein</fullName>
    </recommendedName>
</protein>
<dbReference type="Proteomes" id="UP000722791">
    <property type="component" value="Unassembled WGS sequence"/>
</dbReference>
<evidence type="ECO:0000256" key="1">
    <source>
        <dbReference type="SAM" id="MobiDB-lite"/>
    </source>
</evidence>
<feature type="non-terminal residue" evidence="2">
    <location>
        <position position="331"/>
    </location>
</feature>
<feature type="compositionally biased region" description="Gly residues" evidence="1">
    <location>
        <begin position="117"/>
        <end position="126"/>
    </location>
</feature>
<feature type="compositionally biased region" description="Low complexity" evidence="1">
    <location>
        <begin position="130"/>
        <end position="141"/>
    </location>
</feature>
<feature type="region of interest" description="Disordered" evidence="1">
    <location>
        <begin position="246"/>
        <end position="302"/>
    </location>
</feature>
<gene>
    <name evidence="2" type="ORF">Vretimale_3735</name>
</gene>
<feature type="compositionally biased region" description="Pro residues" evidence="1">
    <location>
        <begin position="253"/>
        <end position="272"/>
    </location>
</feature>
<feature type="region of interest" description="Disordered" evidence="1">
    <location>
        <begin position="1"/>
        <end position="29"/>
    </location>
</feature>
<sequence length="331" mass="33740">FPGDATAPGDCGDGGSAAPLPFSPTEPLASVAEPSGAVAMKDAAAFIAEAMEVEATLPPTLRPEPDVAPATDAAAATLAVQGTLGGGDAAPAGSRDVTPAPFAAAPVLDTPTTGPEPDGGGGGGGDLESTPAPVDTAVTPTGAGGGVKRLRLFHLDHVTRRALMSYVTEQGLVRLPRGCATSAPEACVGHCCRIYWTGDSEWYDADVQVYDERTGLHFLWYHLDEATEWIDLGAEEREGRIQWLPYNVDPDEWPPPPPPPPPPPRPPLPPRPGVGSGFGGKPSASGTRAATPTPAVSAAASPSSMVYGMDALASAAAAVLNEVGDEEAEEE</sequence>
<evidence type="ECO:0008006" key="4">
    <source>
        <dbReference type="Google" id="ProtNLM"/>
    </source>
</evidence>
<dbReference type="CDD" id="cd20404">
    <property type="entry name" value="Tudor_Agenet_AtEML-like"/>
    <property type="match status" value="1"/>
</dbReference>
<reference evidence="2" key="1">
    <citation type="journal article" date="2021" name="Proc. Natl. Acad. Sci. U.S.A.">
        <title>Three genomes in the algal genus Volvox reveal the fate of a haploid sex-determining region after a transition to homothallism.</title>
        <authorList>
            <person name="Yamamoto K."/>
            <person name="Hamaji T."/>
            <person name="Kawai-Toyooka H."/>
            <person name="Matsuzaki R."/>
            <person name="Takahashi F."/>
            <person name="Nishimura Y."/>
            <person name="Kawachi M."/>
            <person name="Noguchi H."/>
            <person name="Minakuchi Y."/>
            <person name="Umen J.G."/>
            <person name="Toyoda A."/>
            <person name="Nozaki H."/>
        </authorList>
    </citation>
    <scope>NUCLEOTIDE SEQUENCE</scope>
    <source>
        <strain evidence="2">NIES-3785</strain>
    </source>
</reference>
<dbReference type="EMBL" id="BNCQ01000005">
    <property type="protein sequence ID" value="GIL98348.1"/>
    <property type="molecule type" value="Genomic_DNA"/>
</dbReference>
<name>A0A8J4D9F3_9CHLO</name>
<organism evidence="2 3">
    <name type="scientific">Volvox reticuliferus</name>
    <dbReference type="NCBI Taxonomy" id="1737510"/>
    <lineage>
        <taxon>Eukaryota</taxon>
        <taxon>Viridiplantae</taxon>
        <taxon>Chlorophyta</taxon>
        <taxon>core chlorophytes</taxon>
        <taxon>Chlorophyceae</taxon>
        <taxon>CS clade</taxon>
        <taxon>Chlamydomonadales</taxon>
        <taxon>Volvocaceae</taxon>
        <taxon>Volvox</taxon>
    </lineage>
</organism>